<protein>
    <submittedName>
        <fullName evidence="2">Uncharacterized protein</fullName>
    </submittedName>
</protein>
<accession>A0A4Z2IFZ5</accession>
<sequence>MGMKTRVHSVPCLIQEEPLKREMLCSSVHVLVMSLRMVSAWQGSATQRGQHSPSGTTVNSQSTGGQGRGQQSTWPCCTGGRGTV</sequence>
<dbReference type="AlphaFoldDB" id="A0A4Z2IFZ5"/>
<feature type="region of interest" description="Disordered" evidence="1">
    <location>
        <begin position="42"/>
        <end position="84"/>
    </location>
</feature>
<feature type="compositionally biased region" description="Polar residues" evidence="1">
    <location>
        <begin position="42"/>
        <end position="59"/>
    </location>
</feature>
<gene>
    <name evidence="2" type="ORF">EYF80_013806</name>
</gene>
<name>A0A4Z2IFZ5_9TELE</name>
<evidence type="ECO:0000256" key="1">
    <source>
        <dbReference type="SAM" id="MobiDB-lite"/>
    </source>
</evidence>
<evidence type="ECO:0000313" key="3">
    <source>
        <dbReference type="Proteomes" id="UP000314294"/>
    </source>
</evidence>
<organism evidence="2 3">
    <name type="scientific">Liparis tanakae</name>
    <name type="common">Tanaka's snailfish</name>
    <dbReference type="NCBI Taxonomy" id="230148"/>
    <lineage>
        <taxon>Eukaryota</taxon>
        <taxon>Metazoa</taxon>
        <taxon>Chordata</taxon>
        <taxon>Craniata</taxon>
        <taxon>Vertebrata</taxon>
        <taxon>Euteleostomi</taxon>
        <taxon>Actinopterygii</taxon>
        <taxon>Neopterygii</taxon>
        <taxon>Teleostei</taxon>
        <taxon>Neoteleostei</taxon>
        <taxon>Acanthomorphata</taxon>
        <taxon>Eupercaria</taxon>
        <taxon>Perciformes</taxon>
        <taxon>Cottioidei</taxon>
        <taxon>Cottales</taxon>
        <taxon>Liparidae</taxon>
        <taxon>Liparis</taxon>
    </lineage>
</organism>
<reference evidence="2 3" key="1">
    <citation type="submission" date="2019-03" db="EMBL/GenBank/DDBJ databases">
        <title>First draft genome of Liparis tanakae, snailfish: a comprehensive survey of snailfish specific genes.</title>
        <authorList>
            <person name="Kim W."/>
            <person name="Song I."/>
            <person name="Jeong J.-H."/>
            <person name="Kim D."/>
            <person name="Kim S."/>
            <person name="Ryu S."/>
            <person name="Song J.Y."/>
            <person name="Lee S.K."/>
        </authorList>
    </citation>
    <scope>NUCLEOTIDE SEQUENCE [LARGE SCALE GENOMIC DNA]</scope>
    <source>
        <tissue evidence="2">Muscle</tissue>
    </source>
</reference>
<keyword evidence="3" id="KW-1185">Reference proteome</keyword>
<evidence type="ECO:0000313" key="2">
    <source>
        <dbReference type="EMBL" id="TNN76043.1"/>
    </source>
</evidence>
<comment type="caution">
    <text evidence="2">The sequence shown here is derived from an EMBL/GenBank/DDBJ whole genome shotgun (WGS) entry which is preliminary data.</text>
</comment>
<proteinExistence type="predicted"/>
<dbReference type="EMBL" id="SRLO01000097">
    <property type="protein sequence ID" value="TNN76043.1"/>
    <property type="molecule type" value="Genomic_DNA"/>
</dbReference>
<dbReference type="Proteomes" id="UP000314294">
    <property type="component" value="Unassembled WGS sequence"/>
</dbReference>